<dbReference type="InterPro" id="IPR009414">
    <property type="entry name" value="DUF1064"/>
</dbReference>
<dbReference type="RefSeq" id="WP_208650409.1">
    <property type="nucleotide sequence ID" value="NZ_CP036528.1"/>
</dbReference>
<evidence type="ECO:0000313" key="1">
    <source>
        <dbReference type="EMBL" id="QBK26726.1"/>
    </source>
</evidence>
<protein>
    <submittedName>
        <fullName evidence="1">DUF1064 domain-containing protein</fullName>
    </submittedName>
</protein>
<organism evidence="1 2">
    <name type="scientific">Ureibacillus thermophilus</name>
    <dbReference type="NCBI Taxonomy" id="367743"/>
    <lineage>
        <taxon>Bacteria</taxon>
        <taxon>Bacillati</taxon>
        <taxon>Bacillota</taxon>
        <taxon>Bacilli</taxon>
        <taxon>Bacillales</taxon>
        <taxon>Caryophanaceae</taxon>
        <taxon>Ureibacillus</taxon>
    </lineage>
</organism>
<reference evidence="1 2" key="1">
    <citation type="submission" date="2019-02" db="EMBL/GenBank/DDBJ databases">
        <title>Ureibacillus thermophilus.</title>
        <authorList>
            <person name="Sunny J.S."/>
            <person name="Natarajan A."/>
            <person name="Saleena L.M."/>
        </authorList>
    </citation>
    <scope>NUCLEOTIDE SEQUENCE [LARGE SCALE GENOMIC DNA]</scope>
    <source>
        <strain evidence="1 2">LM102</strain>
    </source>
</reference>
<sequence>MAKTKYKNKKVVVDGIEFDSALEARYYKHLKLLKAQGIVIDFELQPKYTLLDSFKKNGKTFRAITYNADFEVYYTDGHVEVVDVKGMVTQQFELRRKLFEYRYPYELKVITYSKIDGGWITHDELKKARKARKKAKKVI</sequence>
<gene>
    <name evidence="1" type="ORF">DKZ56_13235</name>
</gene>
<accession>A0A4P6UWR8</accession>
<dbReference type="Proteomes" id="UP000291151">
    <property type="component" value="Chromosome"/>
</dbReference>
<proteinExistence type="predicted"/>
<dbReference type="KEGG" id="uth:DKZ56_13235"/>
<evidence type="ECO:0000313" key="2">
    <source>
        <dbReference type="Proteomes" id="UP000291151"/>
    </source>
</evidence>
<name>A0A4P6UWR8_9BACL</name>
<keyword evidence="2" id="KW-1185">Reference proteome</keyword>
<dbReference type="Pfam" id="PF06356">
    <property type="entry name" value="DUF1064"/>
    <property type="match status" value="1"/>
</dbReference>
<dbReference type="AlphaFoldDB" id="A0A4P6UWR8"/>
<dbReference type="EMBL" id="CP036528">
    <property type="protein sequence ID" value="QBK26726.1"/>
    <property type="molecule type" value="Genomic_DNA"/>
</dbReference>